<reference evidence="3" key="1">
    <citation type="submission" date="2014-12" db="EMBL/GenBank/DDBJ databases">
        <title>Genome Sequence of Valsa Canker Pathogens Uncovers a Specific Adaption of Colonization on Woody Bark.</title>
        <authorList>
            <person name="Yin Z."/>
            <person name="Liu H."/>
            <person name="Gao X."/>
            <person name="Li Z."/>
            <person name="Song N."/>
            <person name="Ke X."/>
            <person name="Dai Q."/>
            <person name="Wu Y."/>
            <person name="Sun Y."/>
            <person name="Xu J.-R."/>
            <person name="Kang Z.K."/>
            <person name="Wang L."/>
            <person name="Huang L."/>
        </authorList>
    </citation>
    <scope>NUCLEOTIDE SEQUENCE [LARGE SCALE GENOMIC DNA]</scope>
    <source>
        <strain evidence="3">SXYL134</strain>
    </source>
</reference>
<dbReference type="InterPro" id="IPR052953">
    <property type="entry name" value="Ser-rich/MCO-related"/>
</dbReference>
<evidence type="ECO:0008006" key="4">
    <source>
        <dbReference type="Google" id="ProtNLM"/>
    </source>
</evidence>
<evidence type="ECO:0000256" key="1">
    <source>
        <dbReference type="SAM" id="SignalP"/>
    </source>
</evidence>
<dbReference type="SUPFAM" id="SSF49503">
    <property type="entry name" value="Cupredoxins"/>
    <property type="match status" value="1"/>
</dbReference>
<feature type="signal peptide" evidence="1">
    <location>
        <begin position="1"/>
        <end position="21"/>
    </location>
</feature>
<evidence type="ECO:0000313" key="2">
    <source>
        <dbReference type="EMBL" id="KUI58346.1"/>
    </source>
</evidence>
<gene>
    <name evidence="2" type="ORF">VP1G_05686</name>
</gene>
<dbReference type="Gene3D" id="2.60.40.420">
    <property type="entry name" value="Cupredoxins - blue copper proteins"/>
    <property type="match status" value="1"/>
</dbReference>
<feature type="chain" id="PRO_5008266118" description="Extracellular serine-rich protein" evidence="1">
    <location>
        <begin position="22"/>
        <end position="217"/>
    </location>
</feature>
<keyword evidence="3" id="KW-1185">Reference proteome</keyword>
<dbReference type="STRING" id="694573.A0A194V3C4"/>
<organism evidence="2 3">
    <name type="scientific">Cytospora mali</name>
    <name type="common">Apple Valsa canker fungus</name>
    <name type="synonym">Valsa mali</name>
    <dbReference type="NCBI Taxonomy" id="578113"/>
    <lineage>
        <taxon>Eukaryota</taxon>
        <taxon>Fungi</taxon>
        <taxon>Dikarya</taxon>
        <taxon>Ascomycota</taxon>
        <taxon>Pezizomycotina</taxon>
        <taxon>Sordariomycetes</taxon>
        <taxon>Sordariomycetidae</taxon>
        <taxon>Diaporthales</taxon>
        <taxon>Cytosporaceae</taxon>
        <taxon>Cytospora</taxon>
    </lineage>
</organism>
<protein>
    <recommendedName>
        <fullName evidence="4">Extracellular serine-rich protein</fullName>
    </recommendedName>
</protein>
<sequence length="217" mass="23112">MRSITAFVAISSLARSFFATAKTVIIRTTADAPFFDPTNTTADVGDILEFHFKAHNRSVVMGDYNRPCQPASRGGFYSGFFIEEDSTTENSTVFRVTVNDTNPIVYYCSQNGPDFGNHCKDHGMAGVINEPDLAKLQTYRDAATLVNTSVTPASGPFGGVFAANPDMAAMSGTSAASSPTSTTTSSGVGNFARVKGCYIVFIMAIGVFFLSETPDCP</sequence>
<dbReference type="InterPro" id="IPR008972">
    <property type="entry name" value="Cupredoxin"/>
</dbReference>
<dbReference type="EMBL" id="KN714712">
    <property type="protein sequence ID" value="KUI58346.1"/>
    <property type="molecule type" value="Genomic_DNA"/>
</dbReference>
<dbReference type="PANTHER" id="PTHR34883:SF15">
    <property type="entry name" value="EXTRACELLULAR SERINE-RICH PROTEIN"/>
    <property type="match status" value="1"/>
</dbReference>
<proteinExistence type="predicted"/>
<name>A0A194V3C4_CYTMA</name>
<dbReference type="OrthoDB" id="5415867at2759"/>
<keyword evidence="1" id="KW-0732">Signal</keyword>
<dbReference type="AlphaFoldDB" id="A0A194V3C4"/>
<evidence type="ECO:0000313" key="3">
    <source>
        <dbReference type="Proteomes" id="UP000078576"/>
    </source>
</evidence>
<dbReference type="PANTHER" id="PTHR34883">
    <property type="entry name" value="SERINE-RICH PROTEIN, PUTATIVE-RELATED-RELATED"/>
    <property type="match status" value="1"/>
</dbReference>
<accession>A0A194V3C4</accession>
<dbReference type="Proteomes" id="UP000078576">
    <property type="component" value="Unassembled WGS sequence"/>
</dbReference>